<keyword evidence="6" id="KW-0805">Transcription regulation</keyword>
<evidence type="ECO:0000256" key="3">
    <source>
        <dbReference type="ARBA" id="ARBA00022737"/>
    </source>
</evidence>
<dbReference type="PROSITE" id="PS51915">
    <property type="entry name" value="ZAD"/>
    <property type="match status" value="1"/>
</dbReference>
<evidence type="ECO:0000256" key="9">
    <source>
        <dbReference type="ARBA" id="ARBA00023242"/>
    </source>
</evidence>
<evidence type="ECO:0000256" key="6">
    <source>
        <dbReference type="ARBA" id="ARBA00023015"/>
    </source>
</evidence>
<dbReference type="FunFam" id="3.30.160.60:FF:002343">
    <property type="entry name" value="Zinc finger protein 33A"/>
    <property type="match status" value="1"/>
</dbReference>
<dbReference type="Gene3D" id="3.30.160.60">
    <property type="entry name" value="Classic Zinc Finger"/>
    <property type="match status" value="5"/>
</dbReference>
<dbReference type="GO" id="GO:0030674">
    <property type="term" value="F:protein-macromolecule adaptor activity"/>
    <property type="evidence" value="ECO:0007669"/>
    <property type="project" value="UniProtKB-ARBA"/>
</dbReference>
<dbReference type="PANTHER" id="PTHR16515">
    <property type="entry name" value="PR DOMAIN ZINC FINGER PROTEIN"/>
    <property type="match status" value="1"/>
</dbReference>
<sequence>MNEHSVSKWIVCRICLKTSENEMSAIFDEESNLAEQIADYGSIAMNELKHWSDRICNRCLLLLKAAEKFRKLCQHSVKQWQELHQFTERNLKEPGDKADEFKEILNKNSSNKHPSEKTKCEKSLVLVDEPSQAGGDDNNFVFEVIEGFSEDCDVAEDSILDSNEAEFVEIEGDGMDFLEDTNTEQSDELVYYSNTQYEEFKEEETLSSEDRIENLLSEESTQKLKKYQQKVGEGVECEFQVSTKIVSLKTPVIRGRKKTTNAMKTTPKNKTENEGNSTRNWPKKTANNFICSFCGNVYNEKSKLTLHLRIHTKEKPHECEICHKRFSQTPQLARHMNSHTGNRPFKCKFCEASFADPSTCIKHQRIHTQERPYICETCGKAFSYSNVLKVHVMSHTGEKPYNCEYCGKKFTQSHHMRTHERTHI</sequence>
<dbReference type="SMART" id="SM00868">
    <property type="entry name" value="zf-AD"/>
    <property type="match status" value="1"/>
</dbReference>
<dbReference type="OrthoDB" id="8113227at2759"/>
<evidence type="ECO:0000313" key="14">
    <source>
        <dbReference type="EMBL" id="JAC53263.1"/>
    </source>
</evidence>
<evidence type="ECO:0000256" key="5">
    <source>
        <dbReference type="ARBA" id="ARBA00022833"/>
    </source>
</evidence>
<evidence type="ECO:0000256" key="4">
    <source>
        <dbReference type="ARBA" id="ARBA00022771"/>
    </source>
</evidence>
<dbReference type="FunFam" id="3.30.160.60:FF:000450">
    <property type="entry name" value="PR domain zinc finger protein 14"/>
    <property type="match status" value="1"/>
</dbReference>
<feature type="domain" description="C2H2-type" evidence="12">
    <location>
        <begin position="289"/>
        <end position="316"/>
    </location>
</feature>
<dbReference type="Gene3D" id="3.40.1800.20">
    <property type="match status" value="1"/>
</dbReference>
<dbReference type="Pfam" id="PF00096">
    <property type="entry name" value="zf-C2H2"/>
    <property type="match status" value="4"/>
</dbReference>
<dbReference type="FunFam" id="3.30.160.60:FF:000446">
    <property type="entry name" value="Zinc finger protein"/>
    <property type="match status" value="1"/>
</dbReference>
<proteinExistence type="predicted"/>
<dbReference type="SMART" id="SM00355">
    <property type="entry name" value="ZnF_C2H2"/>
    <property type="match status" value="5"/>
</dbReference>
<feature type="binding site" evidence="11">
    <location>
        <position position="12"/>
    </location>
    <ligand>
        <name>Zn(2+)</name>
        <dbReference type="ChEBI" id="CHEBI:29105"/>
    </ligand>
</feature>
<gene>
    <name evidence="14" type="primary">ZN177</name>
</gene>
<dbReference type="GO" id="GO:0005634">
    <property type="term" value="C:nucleus"/>
    <property type="evidence" value="ECO:0007669"/>
    <property type="project" value="UniProtKB-SubCell"/>
</dbReference>
<keyword evidence="4 10" id="KW-0863">Zinc-finger</keyword>
<dbReference type="GO" id="GO:0008270">
    <property type="term" value="F:zinc ion binding"/>
    <property type="evidence" value="ECO:0007669"/>
    <property type="project" value="UniProtKB-UniRule"/>
</dbReference>
<feature type="domain" description="ZAD" evidence="13">
    <location>
        <begin position="10"/>
        <end position="83"/>
    </location>
</feature>
<organism evidence="14">
    <name type="scientific">Bactrocera dorsalis</name>
    <name type="common">Oriental fruit fly</name>
    <name type="synonym">Dacus dorsalis</name>
    <dbReference type="NCBI Taxonomy" id="27457"/>
    <lineage>
        <taxon>Eukaryota</taxon>
        <taxon>Metazoa</taxon>
        <taxon>Ecdysozoa</taxon>
        <taxon>Arthropoda</taxon>
        <taxon>Hexapoda</taxon>
        <taxon>Insecta</taxon>
        <taxon>Pterygota</taxon>
        <taxon>Neoptera</taxon>
        <taxon>Endopterygota</taxon>
        <taxon>Diptera</taxon>
        <taxon>Brachycera</taxon>
        <taxon>Muscomorpha</taxon>
        <taxon>Tephritoidea</taxon>
        <taxon>Tephritidae</taxon>
        <taxon>Bactrocera</taxon>
        <taxon>Bactrocera</taxon>
    </lineage>
</organism>
<feature type="domain" description="C2H2-type" evidence="12">
    <location>
        <begin position="401"/>
        <end position="424"/>
    </location>
</feature>
<evidence type="ECO:0000259" key="12">
    <source>
        <dbReference type="PROSITE" id="PS50157"/>
    </source>
</evidence>
<feature type="domain" description="C2H2-type" evidence="12">
    <location>
        <begin position="373"/>
        <end position="400"/>
    </location>
</feature>
<evidence type="ECO:0000256" key="7">
    <source>
        <dbReference type="ARBA" id="ARBA00023125"/>
    </source>
</evidence>
<dbReference type="KEGG" id="bdr:109579877"/>
<dbReference type="FunFam" id="3.30.160.60:FF:000688">
    <property type="entry name" value="zinc finger protein 197 isoform X1"/>
    <property type="match status" value="1"/>
</dbReference>
<feature type="binding site" evidence="11">
    <location>
        <position position="56"/>
    </location>
    <ligand>
        <name>Zn(2+)</name>
        <dbReference type="ChEBI" id="CHEBI:29105"/>
    </ligand>
</feature>
<dbReference type="PROSITE" id="PS50157">
    <property type="entry name" value="ZINC_FINGER_C2H2_2"/>
    <property type="match status" value="5"/>
</dbReference>
<evidence type="ECO:0000256" key="1">
    <source>
        <dbReference type="ARBA" id="ARBA00004123"/>
    </source>
</evidence>
<keyword evidence="7" id="KW-0238">DNA-binding</keyword>
<dbReference type="EMBL" id="GAKP01005689">
    <property type="protein sequence ID" value="JAC53263.1"/>
    <property type="molecule type" value="Transcribed_RNA"/>
</dbReference>
<evidence type="ECO:0000256" key="10">
    <source>
        <dbReference type="PROSITE-ProRule" id="PRU00042"/>
    </source>
</evidence>
<reference evidence="14" key="1">
    <citation type="journal article" date="2014" name="BMC Genomics">
        <title>Characterizing the developmental transcriptome of the oriental fruit fly, Bactrocera dorsalis (Diptera: Tephritidae) through comparative genomic analysis with Drosophila melanogaster utilizing modENCODE datasets.</title>
        <authorList>
            <person name="Geib S.M."/>
            <person name="Calla B."/>
            <person name="Hall B."/>
            <person name="Hou S."/>
            <person name="Manoukis N.C."/>
        </authorList>
    </citation>
    <scope>NUCLEOTIDE SEQUENCE</scope>
    <source>
        <strain evidence="14">Punador</strain>
    </source>
</reference>
<dbReference type="InterPro" id="IPR050331">
    <property type="entry name" value="Zinc_finger"/>
</dbReference>
<accession>A0A034WHN4</accession>
<keyword evidence="9" id="KW-0539">Nucleus</keyword>
<keyword evidence="8" id="KW-0804">Transcription</keyword>
<dbReference type="Pfam" id="PF07776">
    <property type="entry name" value="zf-AD"/>
    <property type="match status" value="1"/>
</dbReference>
<dbReference type="GO" id="GO:0003677">
    <property type="term" value="F:DNA binding"/>
    <property type="evidence" value="ECO:0007669"/>
    <property type="project" value="UniProtKB-KW"/>
</dbReference>
<dbReference type="SUPFAM" id="SSF57667">
    <property type="entry name" value="beta-beta-alpha zinc fingers"/>
    <property type="match status" value="3"/>
</dbReference>
<keyword evidence="5 11" id="KW-0862">Zinc</keyword>
<comment type="subcellular location">
    <subcellularLocation>
        <location evidence="1">Nucleus</location>
    </subcellularLocation>
</comment>
<dbReference type="AlphaFoldDB" id="A0A034WHN4"/>
<evidence type="ECO:0000256" key="8">
    <source>
        <dbReference type="ARBA" id="ARBA00023163"/>
    </source>
</evidence>
<dbReference type="PROSITE" id="PS00028">
    <property type="entry name" value="ZINC_FINGER_C2H2_1"/>
    <property type="match status" value="5"/>
</dbReference>
<keyword evidence="3" id="KW-0677">Repeat</keyword>
<protein>
    <submittedName>
        <fullName evidence="14">Zinc finger protein 177</fullName>
    </submittedName>
</protein>
<dbReference type="InterPro" id="IPR036236">
    <property type="entry name" value="Znf_C2H2_sf"/>
</dbReference>
<feature type="binding site" evidence="11">
    <location>
        <position position="15"/>
    </location>
    <ligand>
        <name>Zn(2+)</name>
        <dbReference type="ChEBI" id="CHEBI:29105"/>
    </ligand>
</feature>
<feature type="domain" description="C2H2-type" evidence="12">
    <location>
        <begin position="317"/>
        <end position="344"/>
    </location>
</feature>
<feature type="binding site" evidence="11">
    <location>
        <position position="59"/>
    </location>
    <ligand>
        <name>Zn(2+)</name>
        <dbReference type="ChEBI" id="CHEBI:29105"/>
    </ligand>
</feature>
<evidence type="ECO:0000256" key="11">
    <source>
        <dbReference type="PROSITE-ProRule" id="PRU01263"/>
    </source>
</evidence>
<name>A0A034WHN4_BACDO</name>
<dbReference type="RefSeq" id="XP_019847563.2">
    <property type="nucleotide sequence ID" value="XM_019992004.3"/>
</dbReference>
<feature type="domain" description="C2H2-type" evidence="12">
    <location>
        <begin position="345"/>
        <end position="372"/>
    </location>
</feature>
<dbReference type="GO" id="GO:0006355">
    <property type="term" value="P:regulation of DNA-templated transcription"/>
    <property type="evidence" value="ECO:0007669"/>
    <property type="project" value="UniProtKB-ARBA"/>
</dbReference>
<evidence type="ECO:0000256" key="2">
    <source>
        <dbReference type="ARBA" id="ARBA00022723"/>
    </source>
</evidence>
<keyword evidence="2 11" id="KW-0479">Metal-binding</keyword>
<evidence type="ECO:0000259" key="13">
    <source>
        <dbReference type="PROSITE" id="PS51915"/>
    </source>
</evidence>
<dbReference type="InterPro" id="IPR013087">
    <property type="entry name" value="Znf_C2H2_type"/>
</dbReference>
<dbReference type="InterPro" id="IPR012934">
    <property type="entry name" value="Znf_AD"/>
</dbReference>
<dbReference type="PANTHER" id="PTHR16515:SF55">
    <property type="entry name" value="C2H2-TYPE DOMAIN-CONTAINING PROTEIN"/>
    <property type="match status" value="1"/>
</dbReference>
<dbReference type="SUPFAM" id="SSF57716">
    <property type="entry name" value="Glucocorticoid receptor-like (DNA-binding domain)"/>
    <property type="match status" value="1"/>
</dbReference>